<evidence type="ECO:0000313" key="3">
    <source>
        <dbReference type="EMBL" id="GEP55078.1"/>
    </source>
</evidence>
<feature type="transmembrane region" description="Helical" evidence="1">
    <location>
        <begin position="27"/>
        <end position="51"/>
    </location>
</feature>
<dbReference type="EMBL" id="BKAJ01000033">
    <property type="protein sequence ID" value="GEP55078.1"/>
    <property type="molecule type" value="Genomic_DNA"/>
</dbReference>
<comment type="caution">
    <text evidence="3">The sequence shown here is derived from an EMBL/GenBank/DDBJ whole genome shotgun (WGS) entry which is preliminary data.</text>
</comment>
<evidence type="ECO:0000259" key="2">
    <source>
        <dbReference type="Pfam" id="PF13386"/>
    </source>
</evidence>
<feature type="transmembrane region" description="Helical" evidence="1">
    <location>
        <begin position="114"/>
        <end position="136"/>
    </location>
</feature>
<keyword evidence="1" id="KW-0812">Transmembrane</keyword>
<dbReference type="AlphaFoldDB" id="A0A512N7W6"/>
<feature type="transmembrane region" description="Helical" evidence="1">
    <location>
        <begin position="86"/>
        <end position="108"/>
    </location>
</feature>
<keyword evidence="4" id="KW-1185">Reference proteome</keyword>
<dbReference type="InterPro" id="IPR039447">
    <property type="entry name" value="UreH-like_TM_dom"/>
</dbReference>
<dbReference type="Proteomes" id="UP000321058">
    <property type="component" value="Unassembled WGS sequence"/>
</dbReference>
<evidence type="ECO:0000256" key="1">
    <source>
        <dbReference type="SAM" id="Phobius"/>
    </source>
</evidence>
<feature type="transmembrane region" description="Helical" evidence="1">
    <location>
        <begin position="189"/>
        <end position="212"/>
    </location>
</feature>
<feature type="domain" description="Urease accessory protein UreH-like transmembrane" evidence="2">
    <location>
        <begin position="29"/>
        <end position="233"/>
    </location>
</feature>
<dbReference type="OrthoDB" id="5574095at2"/>
<dbReference type="PANTHER" id="PTHR42208:SF1">
    <property type="entry name" value="HEAVY METAL TRANSPORTER"/>
    <property type="match status" value="1"/>
</dbReference>
<dbReference type="Pfam" id="PF13386">
    <property type="entry name" value="DsbD_2"/>
    <property type="match status" value="1"/>
</dbReference>
<keyword evidence="1" id="KW-1133">Transmembrane helix</keyword>
<sequence>MEVIAYFTALCGEKLHVLASLSPGLPLALLLAGLAGSLVHCVGMCGPFVLGQVVADSEHARGKYGEWQRLAGAALLPYHLGRLTTYSALGAVAGAATALFAATTGFAWLSAGLLVLGALLMILQALGLALGAASPLSRLVTRFALPLSASRHSAGRYALGLVLGLLPCGLLYGALAAAAGTGGARDGAIAMLAFGLGTMPALIGVGWLGLLLRRRLRGIAHWVATPLLVVNGLMMLGLASQRL</sequence>
<reference evidence="3 4" key="1">
    <citation type="submission" date="2019-07" db="EMBL/GenBank/DDBJ databases">
        <title>Whole genome shotgun sequence of Reyranella soli NBRC 108950.</title>
        <authorList>
            <person name="Hosoyama A."/>
            <person name="Uohara A."/>
            <person name="Ohji S."/>
            <person name="Ichikawa N."/>
        </authorList>
    </citation>
    <scope>NUCLEOTIDE SEQUENCE [LARGE SCALE GENOMIC DNA]</scope>
    <source>
        <strain evidence="3 4">NBRC 108950</strain>
    </source>
</reference>
<organism evidence="3 4">
    <name type="scientific">Reyranella soli</name>
    <dbReference type="NCBI Taxonomy" id="1230389"/>
    <lineage>
        <taxon>Bacteria</taxon>
        <taxon>Pseudomonadati</taxon>
        <taxon>Pseudomonadota</taxon>
        <taxon>Alphaproteobacteria</taxon>
        <taxon>Hyphomicrobiales</taxon>
        <taxon>Reyranellaceae</taxon>
        <taxon>Reyranella</taxon>
    </lineage>
</organism>
<protein>
    <submittedName>
        <fullName evidence="3">Membrane protein</fullName>
    </submittedName>
</protein>
<evidence type="ECO:0000313" key="4">
    <source>
        <dbReference type="Proteomes" id="UP000321058"/>
    </source>
</evidence>
<gene>
    <name evidence="3" type="ORF">RSO01_22440</name>
</gene>
<feature type="transmembrane region" description="Helical" evidence="1">
    <location>
        <begin position="157"/>
        <end position="177"/>
    </location>
</feature>
<dbReference type="PANTHER" id="PTHR42208">
    <property type="entry name" value="HEAVY METAL TRANSPORTER-RELATED"/>
    <property type="match status" value="1"/>
</dbReference>
<accession>A0A512N7W6</accession>
<proteinExistence type="predicted"/>
<feature type="transmembrane region" description="Helical" evidence="1">
    <location>
        <begin position="219"/>
        <end position="239"/>
    </location>
</feature>
<dbReference type="RefSeq" id="WP_147149178.1">
    <property type="nucleotide sequence ID" value="NZ_BKAJ01000033.1"/>
</dbReference>
<name>A0A512N7W6_9HYPH</name>
<keyword evidence="1" id="KW-0472">Membrane</keyword>